<dbReference type="Gene3D" id="1.10.287.950">
    <property type="entry name" value="Methyl-accepting chemotaxis protein"/>
    <property type="match status" value="1"/>
</dbReference>
<keyword evidence="4" id="KW-1133">Transmembrane helix</keyword>
<dbReference type="SUPFAM" id="SSF58104">
    <property type="entry name" value="Methyl-accepting chemotaxis protein (MCP) signaling domain"/>
    <property type="match status" value="1"/>
</dbReference>
<dbReference type="Proteomes" id="UP001149719">
    <property type="component" value="Unassembled WGS sequence"/>
</dbReference>
<dbReference type="PROSITE" id="PS50112">
    <property type="entry name" value="PAS"/>
    <property type="match status" value="1"/>
</dbReference>
<dbReference type="InterPro" id="IPR000014">
    <property type="entry name" value="PAS"/>
</dbReference>
<dbReference type="InterPro" id="IPR004089">
    <property type="entry name" value="MCPsignal_dom"/>
</dbReference>
<dbReference type="SMART" id="SM00283">
    <property type="entry name" value="MA"/>
    <property type="match status" value="1"/>
</dbReference>
<evidence type="ECO:0000256" key="4">
    <source>
        <dbReference type="SAM" id="Phobius"/>
    </source>
</evidence>
<dbReference type="NCBIfam" id="TIGR00229">
    <property type="entry name" value="sensory_box"/>
    <property type="match status" value="1"/>
</dbReference>
<dbReference type="InterPro" id="IPR013655">
    <property type="entry name" value="PAS_fold_3"/>
</dbReference>
<evidence type="ECO:0000313" key="8">
    <source>
        <dbReference type="Proteomes" id="UP001149719"/>
    </source>
</evidence>
<sequence>MDSGKEITFPEGVQLVSTTNLDSIITYANQAFCDIAGYSSEELVGKPHNQVRHADMPKEAFSNMWADLKADRSWRGLVKNRCKNGDYYWVDAYVSPVYEQGKKVGYQSVRVSPSKDQVRKADALYKQINSGKLEQSTKSHSLCNRFFLQYGIFWVLADALLLSLGMVDLTVLSIFMLMQLVALSFTIPMMKRVGSLKRLSRLVNNNPLIQKLFSTSMDELGQSESSIGMLQAQNRTVVGRLDDYSNLMASSVSSTRKAMLDAYDGSLKIQQQVEMVTSAVGQSANATEEIANSINATSEASKKASSSVQKGLDNVEKVQSSIESLNLNMSATSEKTLQLQSSTNEIEHILLVISQIAEQTNLLALNAAIEAARAGEHGRGFAVVADEVRTLASKTQGSTEEIRIAIEQVQKSVGETVESIKSNQLSLADLSVDVKNNSDLFSSLSTLMTEVSDRTIQVASAAEEQSSVAIEIQDNMLHIREGVEINLQSAKNIQKQSGELDKLANDLGSIVTAFK</sequence>
<dbReference type="CDD" id="cd11386">
    <property type="entry name" value="MCP_signal"/>
    <property type="match status" value="1"/>
</dbReference>
<protein>
    <submittedName>
        <fullName evidence="7">PAS domain-containing methyl-accepting chemotaxis protein</fullName>
    </submittedName>
</protein>
<gene>
    <name evidence="7" type="ORF">O1D97_06375</name>
</gene>
<evidence type="ECO:0000313" key="7">
    <source>
        <dbReference type="EMBL" id="MCZ2721279.1"/>
    </source>
</evidence>
<feature type="transmembrane region" description="Helical" evidence="4">
    <location>
        <begin position="171"/>
        <end position="190"/>
    </location>
</feature>
<dbReference type="RefSeq" id="WP_269123921.1">
    <property type="nucleotide sequence ID" value="NZ_JAPUBN010000013.1"/>
</dbReference>
<dbReference type="Pfam" id="PF00015">
    <property type="entry name" value="MCPsignal"/>
    <property type="match status" value="1"/>
</dbReference>
<dbReference type="Pfam" id="PF08447">
    <property type="entry name" value="PAS_3"/>
    <property type="match status" value="1"/>
</dbReference>
<name>A0ABT4JSG2_9GAMM</name>
<feature type="domain" description="Methyl-accepting transducer" evidence="5">
    <location>
        <begin position="244"/>
        <end position="480"/>
    </location>
</feature>
<comment type="caution">
    <text evidence="7">The sequence shown here is derived from an EMBL/GenBank/DDBJ whole genome shotgun (WGS) entry which is preliminary data.</text>
</comment>
<organism evidence="7 8">
    <name type="scientific">Marinomonas phaeophyticola</name>
    <dbReference type="NCBI Taxonomy" id="3004091"/>
    <lineage>
        <taxon>Bacteria</taxon>
        <taxon>Pseudomonadati</taxon>
        <taxon>Pseudomonadota</taxon>
        <taxon>Gammaproteobacteria</taxon>
        <taxon>Oceanospirillales</taxon>
        <taxon>Oceanospirillaceae</taxon>
        <taxon>Marinomonas</taxon>
    </lineage>
</organism>
<evidence type="ECO:0000256" key="1">
    <source>
        <dbReference type="ARBA" id="ARBA00004370"/>
    </source>
</evidence>
<feature type="domain" description="PAS" evidence="6">
    <location>
        <begin position="20"/>
        <end position="46"/>
    </location>
</feature>
<dbReference type="CDD" id="cd00130">
    <property type="entry name" value="PAS"/>
    <property type="match status" value="1"/>
</dbReference>
<dbReference type="PROSITE" id="PS50111">
    <property type="entry name" value="CHEMOTAXIS_TRANSDUC_2"/>
    <property type="match status" value="1"/>
</dbReference>
<dbReference type="PANTHER" id="PTHR32089:SF112">
    <property type="entry name" value="LYSOZYME-LIKE PROTEIN-RELATED"/>
    <property type="match status" value="1"/>
</dbReference>
<dbReference type="InterPro" id="IPR035965">
    <property type="entry name" value="PAS-like_dom_sf"/>
</dbReference>
<evidence type="ECO:0000256" key="3">
    <source>
        <dbReference type="PROSITE-ProRule" id="PRU00284"/>
    </source>
</evidence>
<keyword evidence="4" id="KW-0472">Membrane</keyword>
<evidence type="ECO:0000259" key="5">
    <source>
        <dbReference type="PROSITE" id="PS50111"/>
    </source>
</evidence>
<dbReference type="PANTHER" id="PTHR32089">
    <property type="entry name" value="METHYL-ACCEPTING CHEMOTAXIS PROTEIN MCPB"/>
    <property type="match status" value="1"/>
</dbReference>
<keyword evidence="2 3" id="KW-0807">Transducer</keyword>
<keyword evidence="4" id="KW-0812">Transmembrane</keyword>
<keyword evidence="8" id="KW-1185">Reference proteome</keyword>
<dbReference type="Gene3D" id="3.30.450.20">
    <property type="entry name" value="PAS domain"/>
    <property type="match status" value="1"/>
</dbReference>
<evidence type="ECO:0000256" key="2">
    <source>
        <dbReference type="ARBA" id="ARBA00023224"/>
    </source>
</evidence>
<proteinExistence type="predicted"/>
<comment type="subcellular location">
    <subcellularLocation>
        <location evidence="1">Membrane</location>
    </subcellularLocation>
</comment>
<evidence type="ECO:0000259" key="6">
    <source>
        <dbReference type="PROSITE" id="PS50112"/>
    </source>
</evidence>
<reference evidence="7" key="1">
    <citation type="submission" date="2022-12" db="EMBL/GenBank/DDBJ databases">
        <title>Marinomonas 15G1-11 sp. nov, isolated from marine algae.</title>
        <authorList>
            <person name="Butt M."/>
            <person name="Choi D.G."/>
            <person name="Kim J.M."/>
            <person name="Lee J.K."/>
            <person name="Baek J.H."/>
            <person name="Jeon C.O."/>
        </authorList>
    </citation>
    <scope>NUCLEOTIDE SEQUENCE</scope>
    <source>
        <strain evidence="7">15G1-11</strain>
    </source>
</reference>
<dbReference type="EMBL" id="JAPUBN010000013">
    <property type="protein sequence ID" value="MCZ2721279.1"/>
    <property type="molecule type" value="Genomic_DNA"/>
</dbReference>
<dbReference type="SUPFAM" id="SSF55785">
    <property type="entry name" value="PYP-like sensor domain (PAS domain)"/>
    <property type="match status" value="1"/>
</dbReference>
<accession>A0ABT4JSG2</accession>